<dbReference type="Gene3D" id="3.20.20.80">
    <property type="entry name" value="Glycosidases"/>
    <property type="match status" value="1"/>
</dbReference>
<dbReference type="PIRSF" id="PIRSF001024">
    <property type="entry name" value="Alph-amyl_fung"/>
    <property type="match status" value="1"/>
</dbReference>
<comment type="catalytic activity">
    <reaction evidence="1">
        <text>Endohydrolysis of (1-&gt;4)-alpha-D-glucosidic linkages in polysaccharides containing three or more (1-&gt;4)-alpha-linked D-glucose units.</text>
        <dbReference type="EC" id="3.2.1.1"/>
    </reaction>
</comment>
<dbReference type="Pfam" id="PF09260">
    <property type="entry name" value="A_amylase_dom_C"/>
    <property type="match status" value="1"/>
</dbReference>
<dbReference type="SMART" id="SM00642">
    <property type="entry name" value="Aamy"/>
    <property type="match status" value="1"/>
</dbReference>
<feature type="signal peptide" evidence="17">
    <location>
        <begin position="1"/>
        <end position="18"/>
    </location>
</feature>
<dbReference type="SUPFAM" id="SSF51445">
    <property type="entry name" value="(Trans)glycosidases"/>
    <property type="match status" value="1"/>
</dbReference>
<feature type="binding site" evidence="16">
    <location>
        <position position="251"/>
    </location>
    <ligand>
        <name>substrate</name>
    </ligand>
</feature>
<name>A0A0C3H9C0_OIDMZ</name>
<keyword evidence="10" id="KW-0325">Glycoprotein</keyword>
<evidence type="ECO:0000256" key="9">
    <source>
        <dbReference type="ARBA" id="ARBA00023157"/>
    </source>
</evidence>
<dbReference type="FunFam" id="3.20.20.80:FF:000120">
    <property type="entry name" value="Alpha-amylase A"/>
    <property type="match status" value="1"/>
</dbReference>
<feature type="binding site" evidence="16">
    <location>
        <position position="314"/>
    </location>
    <ligand>
        <name>substrate</name>
    </ligand>
</feature>
<evidence type="ECO:0000256" key="16">
    <source>
        <dbReference type="PIRSR" id="PIRSR001024-5"/>
    </source>
</evidence>
<dbReference type="InterPro" id="IPR017853">
    <property type="entry name" value="GH"/>
</dbReference>
<keyword evidence="5" id="KW-0479">Metal-binding</keyword>
<organism evidence="19 20">
    <name type="scientific">Oidiodendron maius (strain Zn)</name>
    <dbReference type="NCBI Taxonomy" id="913774"/>
    <lineage>
        <taxon>Eukaryota</taxon>
        <taxon>Fungi</taxon>
        <taxon>Dikarya</taxon>
        <taxon>Ascomycota</taxon>
        <taxon>Pezizomycotina</taxon>
        <taxon>Leotiomycetes</taxon>
        <taxon>Leotiomycetes incertae sedis</taxon>
        <taxon>Myxotrichaceae</taxon>
        <taxon>Oidiodendron</taxon>
    </lineage>
</organism>
<comment type="similarity">
    <text evidence="3">Belongs to the glycosyl hydrolase 13 family.</text>
</comment>
<evidence type="ECO:0000256" key="8">
    <source>
        <dbReference type="ARBA" id="ARBA00022837"/>
    </source>
</evidence>
<dbReference type="InParanoid" id="A0A0C3H9C0"/>
<evidence type="ECO:0000259" key="18">
    <source>
        <dbReference type="SMART" id="SM00642"/>
    </source>
</evidence>
<dbReference type="InterPro" id="IPR013777">
    <property type="entry name" value="A-amylase-like"/>
</dbReference>
<dbReference type="STRING" id="913774.A0A0C3H9C0"/>
<evidence type="ECO:0000256" key="15">
    <source>
        <dbReference type="PIRSR" id="PIRSR001024-4"/>
    </source>
</evidence>
<feature type="disulfide bond" evidence="15">
    <location>
        <begin position="459"/>
        <end position="494"/>
    </location>
</feature>
<feature type="domain" description="Glycosyl hydrolase family 13 catalytic" evidence="18">
    <location>
        <begin position="31"/>
        <end position="386"/>
    </location>
</feature>
<evidence type="ECO:0000313" key="19">
    <source>
        <dbReference type="EMBL" id="KIM98961.1"/>
    </source>
</evidence>
<keyword evidence="11" id="KW-0119">Carbohydrate metabolism</keyword>
<evidence type="ECO:0000313" key="20">
    <source>
        <dbReference type="Proteomes" id="UP000054321"/>
    </source>
</evidence>
<protein>
    <recommendedName>
        <fullName evidence="4">alpha-amylase</fullName>
        <ecNumber evidence="4">3.2.1.1</ecNumber>
    </recommendedName>
</protein>
<dbReference type="AlphaFoldDB" id="A0A0C3H9C0"/>
<dbReference type="Pfam" id="PF00128">
    <property type="entry name" value="Alpha-amylase"/>
    <property type="match status" value="1"/>
</dbReference>
<feature type="disulfide bond" evidence="15">
    <location>
        <begin position="168"/>
        <end position="181"/>
    </location>
</feature>
<feature type="active site" description="Nucleophile" evidence="13">
    <location>
        <position position="223"/>
    </location>
</feature>
<dbReference type="InterPro" id="IPR006047">
    <property type="entry name" value="GH13_cat_dom"/>
</dbReference>
<feature type="disulfide bond" evidence="15">
    <location>
        <begin position="257"/>
        <end position="300"/>
    </location>
</feature>
<evidence type="ECO:0000256" key="1">
    <source>
        <dbReference type="ARBA" id="ARBA00000548"/>
    </source>
</evidence>
<feature type="binding site" evidence="16">
    <location>
        <position position="221"/>
    </location>
    <ligand>
        <name>substrate</name>
    </ligand>
</feature>
<evidence type="ECO:0000256" key="3">
    <source>
        <dbReference type="ARBA" id="ARBA00008061"/>
    </source>
</evidence>
<dbReference type="GO" id="GO:0004556">
    <property type="term" value="F:alpha-amylase activity"/>
    <property type="evidence" value="ECO:0007669"/>
    <property type="project" value="UniProtKB-EC"/>
</dbReference>
<evidence type="ECO:0000256" key="7">
    <source>
        <dbReference type="ARBA" id="ARBA00022801"/>
    </source>
</evidence>
<dbReference type="Proteomes" id="UP000054321">
    <property type="component" value="Unassembled WGS sequence"/>
</dbReference>
<feature type="binding site" evidence="16">
    <location>
        <position position="140"/>
    </location>
    <ligand>
        <name>substrate</name>
    </ligand>
</feature>
<accession>A0A0C3H9C0</accession>
<comment type="cofactor">
    <cofactor evidence="2">
        <name>Ca(2+)</name>
        <dbReference type="ChEBI" id="CHEBI:29108"/>
    </cofactor>
</comment>
<proteinExistence type="inferred from homology"/>
<dbReference type="OrthoDB" id="204980at2759"/>
<dbReference type="SUPFAM" id="SSF51011">
    <property type="entry name" value="Glycosyl hydrolase domain"/>
    <property type="match status" value="1"/>
</dbReference>
<evidence type="ECO:0000256" key="12">
    <source>
        <dbReference type="ARBA" id="ARBA00023295"/>
    </source>
</evidence>
<dbReference type="EC" id="3.2.1.1" evidence="4"/>
<dbReference type="EMBL" id="KN832879">
    <property type="protein sequence ID" value="KIM98961.1"/>
    <property type="molecule type" value="Genomic_DNA"/>
</dbReference>
<dbReference type="Gene3D" id="2.60.40.1180">
    <property type="entry name" value="Golgi alpha-mannosidase II"/>
    <property type="match status" value="1"/>
</dbReference>
<dbReference type="PANTHER" id="PTHR10357">
    <property type="entry name" value="ALPHA-AMYLASE FAMILY MEMBER"/>
    <property type="match status" value="1"/>
</dbReference>
<reference evidence="19 20" key="1">
    <citation type="submission" date="2014-04" db="EMBL/GenBank/DDBJ databases">
        <authorList>
            <consortium name="DOE Joint Genome Institute"/>
            <person name="Kuo A."/>
            <person name="Martino E."/>
            <person name="Perotto S."/>
            <person name="Kohler A."/>
            <person name="Nagy L.G."/>
            <person name="Floudas D."/>
            <person name="Copeland A."/>
            <person name="Barry K.W."/>
            <person name="Cichocki N."/>
            <person name="Veneault-Fourrey C."/>
            <person name="LaButti K."/>
            <person name="Lindquist E.A."/>
            <person name="Lipzen A."/>
            <person name="Lundell T."/>
            <person name="Morin E."/>
            <person name="Murat C."/>
            <person name="Sun H."/>
            <person name="Tunlid A."/>
            <person name="Henrissat B."/>
            <person name="Grigoriev I.V."/>
            <person name="Hibbett D.S."/>
            <person name="Martin F."/>
            <person name="Nordberg H.P."/>
            <person name="Cantor M.N."/>
            <person name="Hua S.X."/>
        </authorList>
    </citation>
    <scope>NUCLEOTIDE SEQUENCE [LARGE SCALE GENOMIC DNA]</scope>
    <source>
        <strain evidence="19 20">Zn</strain>
    </source>
</reference>
<dbReference type="GO" id="GO:0016052">
    <property type="term" value="P:carbohydrate catabolic process"/>
    <property type="evidence" value="ECO:0007669"/>
    <property type="project" value="InterPro"/>
</dbReference>
<evidence type="ECO:0000256" key="13">
    <source>
        <dbReference type="PIRSR" id="PIRSR001024-1"/>
    </source>
</evidence>
<keyword evidence="6 17" id="KW-0732">Signal</keyword>
<reference evidence="20" key="2">
    <citation type="submission" date="2015-01" db="EMBL/GenBank/DDBJ databases">
        <title>Evolutionary Origins and Diversification of the Mycorrhizal Mutualists.</title>
        <authorList>
            <consortium name="DOE Joint Genome Institute"/>
            <consortium name="Mycorrhizal Genomics Consortium"/>
            <person name="Kohler A."/>
            <person name="Kuo A."/>
            <person name="Nagy L.G."/>
            <person name="Floudas D."/>
            <person name="Copeland A."/>
            <person name="Barry K.W."/>
            <person name="Cichocki N."/>
            <person name="Veneault-Fourrey C."/>
            <person name="LaButti K."/>
            <person name="Lindquist E.A."/>
            <person name="Lipzen A."/>
            <person name="Lundell T."/>
            <person name="Morin E."/>
            <person name="Murat C."/>
            <person name="Riley R."/>
            <person name="Ohm R."/>
            <person name="Sun H."/>
            <person name="Tunlid A."/>
            <person name="Henrissat B."/>
            <person name="Grigoriev I.V."/>
            <person name="Hibbett D.S."/>
            <person name="Martin F."/>
        </authorList>
    </citation>
    <scope>NUCLEOTIDE SEQUENCE [LARGE SCALE GENOMIC DNA]</scope>
    <source>
        <strain evidence="20">Zn</strain>
    </source>
</reference>
<sequence length="496" mass="53701">MQLTTALHLLGAAGAATALSPADWRAQSIYQLLTDRFARTDGSTTATCNTEDGVYCGGSWQGVIDKLDYIHDMGFTAIWISPVVENLSGDSADGESYHGYWAQNIYEVNSNFGTAADLKALSDAVHAKGMYLMVDVVTNHMGYLGCGTCVDYSVFTPFNSESYYHPFCLINYNDDNSIQTCWEGDNTVSLPDLRTEDSDVLSVWESWITELVANYSIDGLRVDSAREVDTAFFPPFQSAAGVYIVGEVDDGDPNVVCPFQQYMSGVLNYPSYYWITQAFQSTSGSISNLVNGINQMKDTCGDTTLLGSFLENHDQPRFASLTSDFSLAKNAIAFSILQDGIPIVYAGLEQHYAGGAVPNDREALWLSGYNTNAELYTWIAQINQIRNQAIYKDNSYLTYKAYPIYSDTTTIALRKGFDNAQIISVYSNLGSGGASYTLTLPSSDTGFTANQALVEIGGCTSLSTDGSGNLAVAMGGGLPRVYYPAAQLSGSGICGK</sequence>
<feature type="binding site" evidence="16">
    <location>
        <position position="361"/>
    </location>
    <ligand>
        <name>substrate</name>
    </ligand>
</feature>
<evidence type="ECO:0000256" key="14">
    <source>
        <dbReference type="PIRSR" id="PIRSR001024-2"/>
    </source>
</evidence>
<evidence type="ECO:0000256" key="2">
    <source>
        <dbReference type="ARBA" id="ARBA00001913"/>
    </source>
</evidence>
<dbReference type="InterPro" id="IPR013780">
    <property type="entry name" value="Glyco_hydro_b"/>
</dbReference>
<evidence type="ECO:0000256" key="17">
    <source>
        <dbReference type="SAM" id="SignalP"/>
    </source>
</evidence>
<dbReference type="CDD" id="cd11319">
    <property type="entry name" value="AmyAc_euk_AmyA"/>
    <property type="match status" value="1"/>
</dbReference>
<keyword evidence="20" id="KW-1185">Reference proteome</keyword>
<feature type="disulfide bond" evidence="15">
    <location>
        <begin position="48"/>
        <end position="56"/>
    </location>
</feature>
<evidence type="ECO:0000256" key="4">
    <source>
        <dbReference type="ARBA" id="ARBA00012595"/>
    </source>
</evidence>
<feature type="chain" id="PRO_5002164953" description="alpha-amylase" evidence="17">
    <location>
        <begin position="19"/>
        <end position="496"/>
    </location>
</feature>
<evidence type="ECO:0000256" key="10">
    <source>
        <dbReference type="ARBA" id="ARBA00023180"/>
    </source>
</evidence>
<keyword evidence="12" id="KW-0326">Glycosidase</keyword>
<dbReference type="PANTHER" id="PTHR10357:SF215">
    <property type="entry name" value="ALPHA-AMYLASE 1"/>
    <property type="match status" value="1"/>
</dbReference>
<dbReference type="InterPro" id="IPR015340">
    <property type="entry name" value="A_amylase_C_dom"/>
</dbReference>
<feature type="active site" description="Proton donor" evidence="13">
    <location>
        <position position="247"/>
    </location>
</feature>
<feature type="site" description="Transition state stabilizer" evidence="14">
    <location>
        <position position="314"/>
    </location>
</feature>
<keyword evidence="9 15" id="KW-1015">Disulfide bond</keyword>
<evidence type="ECO:0000256" key="11">
    <source>
        <dbReference type="ARBA" id="ARBA00023277"/>
    </source>
</evidence>
<evidence type="ECO:0000256" key="5">
    <source>
        <dbReference type="ARBA" id="ARBA00022723"/>
    </source>
</evidence>
<evidence type="ECO:0000256" key="6">
    <source>
        <dbReference type="ARBA" id="ARBA00022729"/>
    </source>
</evidence>
<feature type="binding site" evidence="16">
    <location>
        <position position="101"/>
    </location>
    <ligand>
        <name>substrate</name>
    </ligand>
</feature>
<keyword evidence="7 19" id="KW-0378">Hydrolase</keyword>
<dbReference type="HOGENOM" id="CLU_006462_7_2_1"/>
<keyword evidence="8" id="KW-0106">Calcium</keyword>
<gene>
    <name evidence="19" type="ORF">OIDMADRAFT_56135</name>
</gene>
<dbReference type="GO" id="GO:0005509">
    <property type="term" value="F:calcium ion binding"/>
    <property type="evidence" value="ECO:0007669"/>
    <property type="project" value="InterPro"/>
</dbReference>